<keyword evidence="1" id="KW-0472">Membrane</keyword>
<feature type="transmembrane region" description="Helical" evidence="1">
    <location>
        <begin position="347"/>
        <end position="368"/>
    </location>
</feature>
<feature type="transmembrane region" description="Helical" evidence="1">
    <location>
        <begin position="115"/>
        <end position="136"/>
    </location>
</feature>
<feature type="transmembrane region" description="Helical" evidence="1">
    <location>
        <begin position="306"/>
        <end position="326"/>
    </location>
</feature>
<name>A0A1B7ZEJ7_9FLAO</name>
<dbReference type="STRING" id="1836467.BTR34_08640"/>
<feature type="transmembrane region" description="Helical" evidence="1">
    <location>
        <begin position="276"/>
        <end position="294"/>
    </location>
</feature>
<evidence type="ECO:0008006" key="4">
    <source>
        <dbReference type="Google" id="ProtNLM"/>
    </source>
</evidence>
<dbReference type="AlphaFoldDB" id="A0A1B7ZEJ7"/>
<feature type="transmembrane region" description="Helical" evidence="1">
    <location>
        <begin position="374"/>
        <end position="395"/>
    </location>
</feature>
<keyword evidence="3" id="KW-1185">Reference proteome</keyword>
<feature type="transmembrane region" description="Helical" evidence="1">
    <location>
        <begin position="421"/>
        <end position="442"/>
    </location>
</feature>
<evidence type="ECO:0000313" key="3">
    <source>
        <dbReference type="Proteomes" id="UP000092164"/>
    </source>
</evidence>
<gene>
    <name evidence="2" type="ORF">A9200_00285</name>
</gene>
<feature type="transmembrane region" description="Helical" evidence="1">
    <location>
        <begin position="27"/>
        <end position="51"/>
    </location>
</feature>
<dbReference type="EMBL" id="LZFP01000001">
    <property type="protein sequence ID" value="OBR41862.1"/>
    <property type="molecule type" value="Genomic_DNA"/>
</dbReference>
<feature type="transmembrane region" description="Helical" evidence="1">
    <location>
        <begin position="169"/>
        <end position="190"/>
    </location>
</feature>
<comment type="caution">
    <text evidence="2">The sequence shown here is derived from an EMBL/GenBank/DDBJ whole genome shotgun (WGS) entry which is preliminary data.</text>
</comment>
<sequence>MFKRFSSLQWKSFFRSSNLGKSLGIKIVMGFFGIYMLLSLAITGGGMYFLLKKIFPDVSPMWIVSQYFIYWILIELMLRYFMQKLPVMDIKPFLTTPVKKSTIAHYILGRSAASIYNLLTLFFIVPFAIVLIFNGYPVLNVLLWIVAIIAIVLSINYVNLLINKNDKVLIAIVSLLVLGYGLDYFGVFSIKEFFAPVFHALYAYPLTILIPIALALFTYYVNYKYLRDKIYLDAKLKSKSVEANTSDLAWTKRFGEMGSFLQLDLKMIWRNKRTKSQVYISLLFVFYGLVFYTVDVYSNMMPMKAFVGIFMTGIFLSNFGQFIPAWDSSYYSMMMSQNIPMRKYLESKVILITVSVVGMFLLTIPYVYFGWDALAINFGCALYNLGVNIPVILYFGSFNKKRIELDQSPFGNMQGASATQFLVMLPVLVVPIILFSIFYYIFNLEVAVGILSVLGIIGFAMKNYLLDLITEQYKRKKYGMIAGFKEKAS</sequence>
<protein>
    <recommendedName>
        <fullName evidence="4">ABC-2 type transport system permease protein</fullName>
    </recommendedName>
</protein>
<evidence type="ECO:0000256" key="1">
    <source>
        <dbReference type="SAM" id="Phobius"/>
    </source>
</evidence>
<feature type="transmembrane region" description="Helical" evidence="1">
    <location>
        <begin position="63"/>
        <end position="82"/>
    </location>
</feature>
<feature type="transmembrane region" description="Helical" evidence="1">
    <location>
        <begin position="202"/>
        <end position="221"/>
    </location>
</feature>
<dbReference type="Pfam" id="PF18940">
    <property type="entry name" value="DUF5687"/>
    <property type="match status" value="1"/>
</dbReference>
<evidence type="ECO:0000313" key="2">
    <source>
        <dbReference type="EMBL" id="OBR41862.1"/>
    </source>
</evidence>
<dbReference type="KEGG" id="mart:BTR34_08640"/>
<keyword evidence="1" id="KW-0812">Transmembrane</keyword>
<dbReference type="OrthoDB" id="1014144at2"/>
<accession>A0A1B7ZEJ7</accession>
<dbReference type="InterPro" id="IPR043742">
    <property type="entry name" value="DUF5687"/>
</dbReference>
<reference evidence="3" key="1">
    <citation type="submission" date="2016-06" db="EMBL/GenBank/DDBJ databases">
        <authorList>
            <person name="Zhan P."/>
        </authorList>
    </citation>
    <scope>NUCLEOTIDE SEQUENCE [LARGE SCALE GENOMIC DNA]</scope>
    <source>
        <strain evidence="3">T28</strain>
    </source>
</reference>
<dbReference type="RefSeq" id="WP_068480185.1">
    <property type="nucleotide sequence ID" value="NZ_CP018760.1"/>
</dbReference>
<dbReference type="Proteomes" id="UP000092164">
    <property type="component" value="Unassembled WGS sequence"/>
</dbReference>
<proteinExistence type="predicted"/>
<keyword evidence="1" id="KW-1133">Transmembrane helix</keyword>
<organism evidence="2 3">
    <name type="scientific">Maribacter hydrothermalis</name>
    <dbReference type="NCBI Taxonomy" id="1836467"/>
    <lineage>
        <taxon>Bacteria</taxon>
        <taxon>Pseudomonadati</taxon>
        <taxon>Bacteroidota</taxon>
        <taxon>Flavobacteriia</taxon>
        <taxon>Flavobacteriales</taxon>
        <taxon>Flavobacteriaceae</taxon>
        <taxon>Maribacter</taxon>
    </lineage>
</organism>
<feature type="transmembrane region" description="Helical" evidence="1">
    <location>
        <begin position="142"/>
        <end position="162"/>
    </location>
</feature>
<feature type="transmembrane region" description="Helical" evidence="1">
    <location>
        <begin position="448"/>
        <end position="466"/>
    </location>
</feature>